<feature type="transmembrane region" description="Helical" evidence="2">
    <location>
        <begin position="146"/>
        <end position="175"/>
    </location>
</feature>
<sequence length="260" mass="30485">MTDFTCINCWSNQIQNIQKIIESETEAIYINEQTSSKEPSFDEIVKSSDQIKINSQTRLAYQLSNLDIPDETSLVNPVEKEQLINSKKKQEKRLNYLKSIKTNNDNLNYDMNNFFKYLLIIVGITCLFLALVGLVVMIIIGSDYPFLFLISYLFFISLLSELGIILFYFALSVLIQFLNYLNNKKLVKEIQSIKQSIDQLTQQIIELEDANDFNKKLHIWSNLYYCHDCNTVMELETKIHNTPEKINDLVNELYYNSYFR</sequence>
<feature type="transmembrane region" description="Helical" evidence="2">
    <location>
        <begin position="117"/>
        <end position="140"/>
    </location>
</feature>
<dbReference type="EMBL" id="CP042326">
    <property type="protein sequence ID" value="QDZ38821.1"/>
    <property type="molecule type" value="Genomic_DNA"/>
</dbReference>
<organism evidence="3 4">
    <name type="scientific">Euhalothece natronophila Z-M001</name>
    <dbReference type="NCBI Taxonomy" id="522448"/>
    <lineage>
        <taxon>Bacteria</taxon>
        <taxon>Bacillati</taxon>
        <taxon>Cyanobacteriota</taxon>
        <taxon>Cyanophyceae</taxon>
        <taxon>Oscillatoriophycideae</taxon>
        <taxon>Chroococcales</taxon>
        <taxon>Halothecacae</taxon>
        <taxon>Halothece cluster</taxon>
        <taxon>Euhalothece</taxon>
    </lineage>
</organism>
<reference evidence="3" key="1">
    <citation type="submission" date="2019-08" db="EMBL/GenBank/DDBJ databases">
        <title>Carotenoids and Carotenoid Binding Proteins in the Halophilic Cyanobacterium Euhalothece sp. ZM00.</title>
        <authorList>
            <person name="Cho S.M."/>
            <person name="Song J.Y."/>
            <person name="Park Y.-I."/>
        </authorList>
    </citation>
    <scope>NUCLEOTIDE SEQUENCE [LARGE SCALE GENOMIC DNA]</scope>
    <source>
        <strain evidence="3">Z-M001</strain>
    </source>
</reference>
<evidence type="ECO:0000313" key="4">
    <source>
        <dbReference type="Proteomes" id="UP000318453"/>
    </source>
</evidence>
<evidence type="ECO:0000313" key="3">
    <source>
        <dbReference type="EMBL" id="QDZ38821.1"/>
    </source>
</evidence>
<keyword evidence="4" id="KW-1185">Reference proteome</keyword>
<keyword evidence="2" id="KW-1133">Transmembrane helix</keyword>
<proteinExistence type="predicted"/>
<dbReference type="Proteomes" id="UP000318453">
    <property type="component" value="Chromosome"/>
</dbReference>
<keyword evidence="1" id="KW-0175">Coiled coil</keyword>
<protein>
    <recommendedName>
        <fullName evidence="5">Transmembrane protein</fullName>
    </recommendedName>
</protein>
<dbReference type="AlphaFoldDB" id="A0A5B8NJW8"/>
<name>A0A5B8NJW8_9CHRO</name>
<evidence type="ECO:0008006" key="5">
    <source>
        <dbReference type="Google" id="ProtNLM"/>
    </source>
</evidence>
<dbReference type="KEGG" id="enn:FRE64_02040"/>
<feature type="coiled-coil region" evidence="1">
    <location>
        <begin position="183"/>
        <end position="217"/>
    </location>
</feature>
<evidence type="ECO:0000256" key="1">
    <source>
        <dbReference type="SAM" id="Coils"/>
    </source>
</evidence>
<evidence type="ECO:0000256" key="2">
    <source>
        <dbReference type="SAM" id="Phobius"/>
    </source>
</evidence>
<keyword evidence="2" id="KW-0812">Transmembrane</keyword>
<dbReference type="RefSeq" id="WP_146294432.1">
    <property type="nucleotide sequence ID" value="NZ_CP042326.1"/>
</dbReference>
<accession>A0A5B8NJW8</accession>
<gene>
    <name evidence="3" type="ORF">FRE64_02040</name>
</gene>
<keyword evidence="2" id="KW-0472">Membrane</keyword>